<sequence length="224" mass="26197">MSEECEVLAQEHSLRETEQRLLSLFNRKDEEIASLQQLNRRLQQSHSFPLEEVELAVKQAMATREEELQVLVIKREDEVATAIAKREQEIMEAVCAKKAEFDASCARKKKIVEQKLDAQLQWVLSRENELRLLDMRLKVEIAAHMKEMEMDLTLFKGGNAKAPLGEVKNLPELLQQATQAIPEQRQRSQHSALTIIPPRHRYPTRLLRRRHTVRDEGRHPNFHW</sequence>
<evidence type="ECO:0000313" key="2">
    <source>
        <dbReference type="Proteomes" id="UP000717328"/>
    </source>
</evidence>
<dbReference type="EMBL" id="JABCKI010000410">
    <property type="protein sequence ID" value="KAG5650580.1"/>
    <property type="molecule type" value="Genomic_DNA"/>
</dbReference>
<reference evidence="1" key="1">
    <citation type="submission" date="2021-02" db="EMBL/GenBank/DDBJ databases">
        <authorList>
            <person name="Nieuwenhuis M."/>
            <person name="Van De Peppel L.J.J."/>
        </authorList>
    </citation>
    <scope>NUCLEOTIDE SEQUENCE</scope>
    <source>
        <strain evidence="1">D49</strain>
    </source>
</reference>
<accession>A0A9P7KJB1</accession>
<reference evidence="1" key="2">
    <citation type="submission" date="2021-10" db="EMBL/GenBank/DDBJ databases">
        <title>Phylogenomics reveals ancestral predisposition of the termite-cultivated fungus Termitomyces towards a domesticated lifestyle.</title>
        <authorList>
            <person name="Auxier B."/>
            <person name="Grum-Grzhimaylo A."/>
            <person name="Cardenas M.E."/>
            <person name="Lodge J.D."/>
            <person name="Laessoe T."/>
            <person name="Pedersen O."/>
            <person name="Smith M.E."/>
            <person name="Kuyper T.W."/>
            <person name="Franco-Molano E.A."/>
            <person name="Baroni T.J."/>
            <person name="Aanen D.K."/>
        </authorList>
    </citation>
    <scope>NUCLEOTIDE SEQUENCE</scope>
    <source>
        <strain evidence="1">D49</strain>
    </source>
</reference>
<comment type="caution">
    <text evidence="1">The sequence shown here is derived from an EMBL/GenBank/DDBJ whole genome shotgun (WGS) entry which is preliminary data.</text>
</comment>
<dbReference type="OrthoDB" id="3070769at2759"/>
<evidence type="ECO:0000313" key="1">
    <source>
        <dbReference type="EMBL" id="KAG5650580.1"/>
    </source>
</evidence>
<keyword evidence="2" id="KW-1185">Reference proteome</keyword>
<organism evidence="1 2">
    <name type="scientific">Sphagnurus paluster</name>
    <dbReference type="NCBI Taxonomy" id="117069"/>
    <lineage>
        <taxon>Eukaryota</taxon>
        <taxon>Fungi</taxon>
        <taxon>Dikarya</taxon>
        <taxon>Basidiomycota</taxon>
        <taxon>Agaricomycotina</taxon>
        <taxon>Agaricomycetes</taxon>
        <taxon>Agaricomycetidae</taxon>
        <taxon>Agaricales</taxon>
        <taxon>Tricholomatineae</taxon>
        <taxon>Lyophyllaceae</taxon>
        <taxon>Sphagnurus</taxon>
    </lineage>
</organism>
<proteinExistence type="predicted"/>
<dbReference type="AlphaFoldDB" id="A0A9P7KJB1"/>
<name>A0A9P7KJB1_9AGAR</name>
<protein>
    <submittedName>
        <fullName evidence="1">Uncharacterized protein</fullName>
    </submittedName>
</protein>
<gene>
    <name evidence="1" type="ORF">H0H81_011753</name>
</gene>
<dbReference type="Proteomes" id="UP000717328">
    <property type="component" value="Unassembled WGS sequence"/>
</dbReference>